<dbReference type="SUPFAM" id="SSF141868">
    <property type="entry name" value="EAL domain-like"/>
    <property type="match status" value="1"/>
</dbReference>
<dbReference type="EMBL" id="CAACVJ010000241">
    <property type="protein sequence ID" value="VEP15204.1"/>
    <property type="molecule type" value="Genomic_DNA"/>
</dbReference>
<dbReference type="Pfam" id="PF00072">
    <property type="entry name" value="Response_reg"/>
    <property type="match status" value="1"/>
</dbReference>
<dbReference type="GO" id="GO:0000160">
    <property type="term" value="P:phosphorelay signal transduction system"/>
    <property type="evidence" value="ECO:0007669"/>
    <property type="project" value="InterPro"/>
</dbReference>
<feature type="domain" description="Response regulatory" evidence="3">
    <location>
        <begin position="17"/>
        <end position="133"/>
    </location>
</feature>
<evidence type="ECO:0000256" key="2">
    <source>
        <dbReference type="SAM" id="Coils"/>
    </source>
</evidence>
<reference evidence="6 7" key="1">
    <citation type="submission" date="2019-01" db="EMBL/GenBank/DDBJ databases">
        <authorList>
            <person name="Brito A."/>
        </authorList>
    </citation>
    <scope>NUCLEOTIDE SEQUENCE [LARGE SCALE GENOMIC DNA]</scope>
    <source>
        <strain evidence="6">1</strain>
    </source>
</reference>
<name>A0A563VUY4_9CYAN</name>
<dbReference type="SMART" id="SM00052">
    <property type="entry name" value="EAL"/>
    <property type="match status" value="1"/>
</dbReference>
<dbReference type="OrthoDB" id="9759607at2"/>
<dbReference type="SMART" id="SM00267">
    <property type="entry name" value="GGDEF"/>
    <property type="match status" value="1"/>
</dbReference>
<dbReference type="NCBIfam" id="TIGR00254">
    <property type="entry name" value="GGDEF"/>
    <property type="match status" value="1"/>
</dbReference>
<evidence type="ECO:0000313" key="6">
    <source>
        <dbReference type="EMBL" id="VEP15204.1"/>
    </source>
</evidence>
<dbReference type="SUPFAM" id="SSF52172">
    <property type="entry name" value="CheY-like"/>
    <property type="match status" value="1"/>
</dbReference>
<accession>A0A563VUY4</accession>
<evidence type="ECO:0000259" key="4">
    <source>
        <dbReference type="PROSITE" id="PS50883"/>
    </source>
</evidence>
<feature type="coiled-coil region" evidence="2">
    <location>
        <begin position="135"/>
        <end position="180"/>
    </location>
</feature>
<gene>
    <name evidence="6" type="ORF">H1P_3150005</name>
</gene>
<sequence length="627" mass="71840">MLVLTLETSANQYHKANILIVDDTSSNLRLLSKLLQDEGYAVRCALDGATALTIAEAEWPDIILLDIVMPEMDGYEICQQLKISEKTQQIPVIFFSNLEDVFDKQKAFDVGGVDYIPKSFNSLEVIIRIEHQLTIQSAKAEIIRLNTELEDRVKERTQELEVTNQKLQQEINQRQQVQDAMIRQALQDSLTGLANRNAFISKVKKAIKQKQSNNNYQYAIFLLECDRFKYVKHNYGYIEANRFLIALSNQITTCFSESACISRFEGDDFAILVDSFTELKIIKDLAKNVQEKLQQPFNIQEEKMKVSNCLGVALGNQQYLEVDHLLHDANLAMQVSKNQTIYQIFDTKKHSLFKGYNKKKLDIEAELKRAIDNNEFIVHYQPIISLATGKITELEAFIRWNHPQKGMVFPSSFIASAEETGLIIPMGDLVILEACKTIVKLQKEHDLNLKVSIDLSPAQFHQPNLVKKIKQIIDATGIKGEDLQLEMPEKAIYQNPELTIKYLNELKESRVGVGISDFGYGHSPLTYLALTYLISFSVSRVKIDSNLLQQDTQEKSDYNFQEHDIYFCEQLISLSRQINVPVIVKNLRFNKQLKYFKDLQCKFGQGILISKVLDPKALEELLLWSTF</sequence>
<dbReference type="PANTHER" id="PTHR44757">
    <property type="entry name" value="DIGUANYLATE CYCLASE DGCP"/>
    <property type="match status" value="1"/>
</dbReference>
<dbReference type="PROSITE" id="PS50883">
    <property type="entry name" value="EAL"/>
    <property type="match status" value="1"/>
</dbReference>
<evidence type="ECO:0000313" key="7">
    <source>
        <dbReference type="Proteomes" id="UP000320055"/>
    </source>
</evidence>
<evidence type="ECO:0000259" key="3">
    <source>
        <dbReference type="PROSITE" id="PS50110"/>
    </source>
</evidence>
<dbReference type="SUPFAM" id="SSF55073">
    <property type="entry name" value="Nucleotide cyclase"/>
    <property type="match status" value="1"/>
</dbReference>
<dbReference type="InterPro" id="IPR001789">
    <property type="entry name" value="Sig_transdc_resp-reg_receiver"/>
</dbReference>
<dbReference type="InterPro" id="IPR043128">
    <property type="entry name" value="Rev_trsase/Diguanyl_cyclase"/>
</dbReference>
<evidence type="ECO:0000256" key="1">
    <source>
        <dbReference type="PROSITE-ProRule" id="PRU00169"/>
    </source>
</evidence>
<keyword evidence="7" id="KW-1185">Reference proteome</keyword>
<dbReference type="InterPro" id="IPR029787">
    <property type="entry name" value="Nucleotide_cyclase"/>
</dbReference>
<feature type="domain" description="GGDEF" evidence="5">
    <location>
        <begin position="216"/>
        <end position="347"/>
    </location>
</feature>
<dbReference type="InterPro" id="IPR001633">
    <property type="entry name" value="EAL_dom"/>
</dbReference>
<dbReference type="SMART" id="SM00448">
    <property type="entry name" value="REC"/>
    <property type="match status" value="1"/>
</dbReference>
<dbReference type="CDD" id="cd01948">
    <property type="entry name" value="EAL"/>
    <property type="match status" value="1"/>
</dbReference>
<dbReference type="InterPro" id="IPR011006">
    <property type="entry name" value="CheY-like_superfamily"/>
</dbReference>
<dbReference type="PROSITE" id="PS50110">
    <property type="entry name" value="RESPONSE_REGULATORY"/>
    <property type="match status" value="1"/>
</dbReference>
<evidence type="ECO:0000259" key="5">
    <source>
        <dbReference type="PROSITE" id="PS50887"/>
    </source>
</evidence>
<dbReference type="Gene3D" id="3.30.70.270">
    <property type="match status" value="1"/>
</dbReference>
<dbReference type="PROSITE" id="PS50887">
    <property type="entry name" value="GGDEF"/>
    <property type="match status" value="1"/>
</dbReference>
<dbReference type="PANTHER" id="PTHR44757:SF2">
    <property type="entry name" value="BIOFILM ARCHITECTURE MAINTENANCE PROTEIN MBAA"/>
    <property type="match status" value="1"/>
</dbReference>
<dbReference type="InterPro" id="IPR035919">
    <property type="entry name" value="EAL_sf"/>
</dbReference>
<organism evidence="6 7">
    <name type="scientific">Hyella patelloides LEGE 07179</name>
    <dbReference type="NCBI Taxonomy" id="945734"/>
    <lineage>
        <taxon>Bacteria</taxon>
        <taxon>Bacillati</taxon>
        <taxon>Cyanobacteriota</taxon>
        <taxon>Cyanophyceae</taxon>
        <taxon>Pleurocapsales</taxon>
        <taxon>Hyellaceae</taxon>
        <taxon>Hyella</taxon>
    </lineage>
</organism>
<feature type="modified residue" description="4-aspartylphosphate" evidence="1">
    <location>
        <position position="66"/>
    </location>
</feature>
<dbReference type="Gene3D" id="3.20.20.450">
    <property type="entry name" value="EAL domain"/>
    <property type="match status" value="1"/>
</dbReference>
<proteinExistence type="predicted"/>
<dbReference type="InterPro" id="IPR000160">
    <property type="entry name" value="GGDEF_dom"/>
</dbReference>
<dbReference type="Proteomes" id="UP000320055">
    <property type="component" value="Unassembled WGS sequence"/>
</dbReference>
<dbReference type="Pfam" id="PF00563">
    <property type="entry name" value="EAL"/>
    <property type="match status" value="1"/>
</dbReference>
<dbReference type="AlphaFoldDB" id="A0A563VUY4"/>
<dbReference type="CDD" id="cd01949">
    <property type="entry name" value="GGDEF"/>
    <property type="match status" value="1"/>
</dbReference>
<dbReference type="InterPro" id="IPR052155">
    <property type="entry name" value="Biofilm_reg_signaling"/>
</dbReference>
<keyword evidence="1" id="KW-0597">Phosphoprotein</keyword>
<protein>
    <submittedName>
        <fullName evidence="6">Response regulator receiver modulated diguanylate cyclase/phosphodiesterase</fullName>
    </submittedName>
</protein>
<keyword evidence="2" id="KW-0175">Coiled coil</keyword>
<dbReference type="CDD" id="cd19920">
    <property type="entry name" value="REC_PA4781-like"/>
    <property type="match status" value="1"/>
</dbReference>
<dbReference type="Gene3D" id="3.40.50.2300">
    <property type="match status" value="1"/>
</dbReference>
<feature type="domain" description="EAL" evidence="4">
    <location>
        <begin position="360"/>
        <end position="626"/>
    </location>
</feature>
<dbReference type="Pfam" id="PF00990">
    <property type="entry name" value="GGDEF"/>
    <property type="match status" value="1"/>
</dbReference>